<organism evidence="2 3">
    <name type="scientific">Halomicrobium mukohataei</name>
    <dbReference type="NCBI Taxonomy" id="57705"/>
    <lineage>
        <taxon>Archaea</taxon>
        <taxon>Methanobacteriati</taxon>
        <taxon>Methanobacteriota</taxon>
        <taxon>Stenosarchaea group</taxon>
        <taxon>Halobacteria</taxon>
        <taxon>Halobacteriales</taxon>
        <taxon>Haloarculaceae</taxon>
        <taxon>Halomicrobium</taxon>
    </lineage>
</organism>
<dbReference type="OMA" id="MARRQPE"/>
<gene>
    <name evidence="2" type="ORF">E5139_11350</name>
</gene>
<dbReference type="GeneID" id="42179540"/>
<dbReference type="KEGG" id="halz:E5139_11350"/>
<feature type="transmembrane region" description="Helical" evidence="1">
    <location>
        <begin position="75"/>
        <end position="97"/>
    </location>
</feature>
<feature type="transmembrane region" description="Helical" evidence="1">
    <location>
        <begin position="23"/>
        <end position="47"/>
    </location>
</feature>
<evidence type="ECO:0000313" key="3">
    <source>
        <dbReference type="Proteomes" id="UP000297053"/>
    </source>
</evidence>
<dbReference type="RefSeq" id="WP_015762604.1">
    <property type="nucleotide sequence ID" value="NZ_CP039375.1"/>
</dbReference>
<accession>A0A4D6KJF7</accession>
<evidence type="ECO:0000256" key="1">
    <source>
        <dbReference type="SAM" id="Phobius"/>
    </source>
</evidence>
<name>A0A4D6KJF7_9EURY</name>
<proteinExistence type="predicted"/>
<keyword evidence="1" id="KW-0812">Transmembrane</keyword>
<protein>
    <submittedName>
        <fullName evidence="2">Uncharacterized protein</fullName>
    </submittedName>
</protein>
<dbReference type="AlphaFoldDB" id="A0A4D6KJF7"/>
<sequence>MARRQPEFGTDGTRSPAPVADRLVWLGTALCVFGVPLVVGVALAIVLSAPSLAAGVDSALAAVEGPLGAPDGVEWLLHVGVLGVLVGAWLVGAGLVIGELLP</sequence>
<evidence type="ECO:0000313" key="2">
    <source>
        <dbReference type="EMBL" id="QCD66211.1"/>
    </source>
</evidence>
<reference evidence="2 3" key="2">
    <citation type="submission" date="2019-04" db="EMBL/GenBank/DDBJ databases">
        <authorList>
            <person name="Yang S."/>
            <person name="Wei W."/>
        </authorList>
    </citation>
    <scope>NUCLEOTIDE SEQUENCE [LARGE SCALE GENOMIC DNA]</scope>
    <source>
        <strain evidence="3">ZP60</strain>
    </source>
</reference>
<dbReference type="EMBL" id="CP039375">
    <property type="protein sequence ID" value="QCD66211.1"/>
    <property type="molecule type" value="Genomic_DNA"/>
</dbReference>
<dbReference type="Proteomes" id="UP000297053">
    <property type="component" value="Chromosome"/>
</dbReference>
<reference evidence="2 3" key="1">
    <citation type="submission" date="2019-04" db="EMBL/GenBank/DDBJ databases">
        <title>Complete genome sequence of Arthrobacter sp. ZXY-2 associated with effective atrazine degradation and salt adaptation.</title>
        <authorList>
            <person name="Zhao X."/>
        </authorList>
    </citation>
    <scope>NUCLEOTIDE SEQUENCE [LARGE SCALE GENOMIC DNA]</scope>
    <source>
        <strain evidence="3">ZP60</strain>
    </source>
</reference>
<keyword evidence="1" id="KW-0472">Membrane</keyword>
<keyword evidence="1" id="KW-1133">Transmembrane helix</keyword>